<keyword evidence="2" id="KW-1185">Reference proteome</keyword>
<sequence>MPTGSTESDMVPWPHFQIQTIDNDGNTLLDEKQLAQAPFLKHATDEQANDFKKLIIQNRYTLKNDIEPMIDRWAAQQGGVVQADYNDFKKDTQTAGNLFVTAVNSAAISDEAKEGLRKLYAIERNKGISLADEKQQSAATIQRLSFEAKNELTRFLRDNRDIRFPCIQALSAIQTQSEIPSQLQIPEIYDPNKEIAISVQSVRDPNKQSSETLIDSSNDGVTMPDPSTNLDNGDNVDVSGLRSIQTAQKQLTTTQVTTDSPVQYSAGQILSPMPNYENNLSEQPIFFRCFTCKLQLNKPNMFSDSSS</sequence>
<evidence type="ECO:0000256" key="1">
    <source>
        <dbReference type="SAM" id="MobiDB-lite"/>
    </source>
</evidence>
<proteinExistence type="predicted"/>
<accession>A0A0N5AFA1</accession>
<dbReference type="Proteomes" id="UP000046393">
    <property type="component" value="Unplaced"/>
</dbReference>
<protein>
    <submittedName>
        <fullName evidence="3">DUF148 domain-containing protein</fullName>
    </submittedName>
</protein>
<reference evidence="3" key="1">
    <citation type="submission" date="2017-02" db="UniProtKB">
        <authorList>
            <consortium name="WormBaseParasite"/>
        </authorList>
    </citation>
    <scope>IDENTIFICATION</scope>
</reference>
<feature type="compositionally biased region" description="Polar residues" evidence="1">
    <location>
        <begin position="202"/>
        <end position="232"/>
    </location>
</feature>
<organism evidence="2 3">
    <name type="scientific">Syphacia muris</name>
    <dbReference type="NCBI Taxonomy" id="451379"/>
    <lineage>
        <taxon>Eukaryota</taxon>
        <taxon>Metazoa</taxon>
        <taxon>Ecdysozoa</taxon>
        <taxon>Nematoda</taxon>
        <taxon>Chromadorea</taxon>
        <taxon>Rhabditida</taxon>
        <taxon>Spirurina</taxon>
        <taxon>Oxyuridomorpha</taxon>
        <taxon>Oxyuroidea</taxon>
        <taxon>Oxyuridae</taxon>
        <taxon>Syphacia</taxon>
    </lineage>
</organism>
<evidence type="ECO:0000313" key="2">
    <source>
        <dbReference type="Proteomes" id="UP000046393"/>
    </source>
</evidence>
<dbReference type="AlphaFoldDB" id="A0A0N5AFA1"/>
<feature type="region of interest" description="Disordered" evidence="1">
    <location>
        <begin position="202"/>
        <end position="233"/>
    </location>
</feature>
<name>A0A0N5AFA1_9BILA</name>
<dbReference type="WBParaSite" id="SMUV_0000294401-mRNA-1">
    <property type="protein sequence ID" value="SMUV_0000294401-mRNA-1"/>
    <property type="gene ID" value="SMUV_0000294401"/>
</dbReference>
<evidence type="ECO:0000313" key="3">
    <source>
        <dbReference type="WBParaSite" id="SMUV_0000294401-mRNA-1"/>
    </source>
</evidence>